<comment type="caution">
    <text evidence="1">The sequence shown here is derived from an EMBL/GenBank/DDBJ whole genome shotgun (WGS) entry which is preliminary data.</text>
</comment>
<protein>
    <submittedName>
        <fullName evidence="1">Uncharacterized protein</fullName>
    </submittedName>
</protein>
<sequence>MDKSTDTLYEKSFAREEESPNVVHLTHLTTPDSIYHLPIGFASFASKPQMSKWYLWVMWPVTVWSVIMTCIHGRAFIVERNAFGKLKLQSWAIPRYTIQVSTVNKFEYERLKGNTEFGDNLVLSRSYAEKIWLVGDGLSEEEQLKASKGTLIKKVRNECLYHHTPAMVAPSSFENLNSCEVSISLLILHHPLVS</sequence>
<dbReference type="EMBL" id="CM037152">
    <property type="protein sequence ID" value="KAH7833708.1"/>
    <property type="molecule type" value="Genomic_DNA"/>
</dbReference>
<dbReference type="Proteomes" id="UP000828048">
    <property type="component" value="Chromosome 2"/>
</dbReference>
<name>A0ACB7WYY8_9ERIC</name>
<reference evidence="1 2" key="1">
    <citation type="journal article" date="2021" name="Hortic Res">
        <title>High-quality reference genome and annotation aids understanding of berry development for evergreen blueberry (Vaccinium darrowii).</title>
        <authorList>
            <person name="Yu J."/>
            <person name="Hulse-Kemp A.M."/>
            <person name="Babiker E."/>
            <person name="Staton M."/>
        </authorList>
    </citation>
    <scope>NUCLEOTIDE SEQUENCE [LARGE SCALE GENOMIC DNA]</scope>
    <source>
        <strain evidence="2">cv. NJ 8807/NJ 8810</strain>
        <tissue evidence="1">Young leaf</tissue>
    </source>
</reference>
<gene>
    <name evidence="1" type="ORF">Vadar_008905</name>
</gene>
<organism evidence="1 2">
    <name type="scientific">Vaccinium darrowii</name>
    <dbReference type="NCBI Taxonomy" id="229202"/>
    <lineage>
        <taxon>Eukaryota</taxon>
        <taxon>Viridiplantae</taxon>
        <taxon>Streptophyta</taxon>
        <taxon>Embryophyta</taxon>
        <taxon>Tracheophyta</taxon>
        <taxon>Spermatophyta</taxon>
        <taxon>Magnoliopsida</taxon>
        <taxon>eudicotyledons</taxon>
        <taxon>Gunneridae</taxon>
        <taxon>Pentapetalae</taxon>
        <taxon>asterids</taxon>
        <taxon>Ericales</taxon>
        <taxon>Ericaceae</taxon>
        <taxon>Vaccinioideae</taxon>
        <taxon>Vaccinieae</taxon>
        <taxon>Vaccinium</taxon>
    </lineage>
</organism>
<proteinExistence type="predicted"/>
<evidence type="ECO:0000313" key="2">
    <source>
        <dbReference type="Proteomes" id="UP000828048"/>
    </source>
</evidence>
<accession>A0ACB7WYY8</accession>
<keyword evidence="2" id="KW-1185">Reference proteome</keyword>
<evidence type="ECO:0000313" key="1">
    <source>
        <dbReference type="EMBL" id="KAH7833708.1"/>
    </source>
</evidence>